<keyword evidence="6 7" id="KW-0472">Membrane</keyword>
<evidence type="ECO:0000256" key="2">
    <source>
        <dbReference type="ARBA" id="ARBA00008335"/>
    </source>
</evidence>
<accession>A0A6P8K0K9</accession>
<dbReference type="GO" id="GO:0016020">
    <property type="term" value="C:membrane"/>
    <property type="evidence" value="ECO:0007669"/>
    <property type="project" value="UniProtKB-SubCell"/>
</dbReference>
<evidence type="ECO:0000256" key="6">
    <source>
        <dbReference type="ARBA" id="ARBA00023136"/>
    </source>
</evidence>
<dbReference type="RefSeq" id="XP_033158119.1">
    <property type="nucleotide sequence ID" value="XM_033302228.1"/>
</dbReference>
<dbReference type="InterPro" id="IPR036259">
    <property type="entry name" value="MFS_trans_sf"/>
</dbReference>
<feature type="transmembrane region" description="Helical" evidence="7">
    <location>
        <begin position="401"/>
        <end position="424"/>
    </location>
</feature>
<feature type="transmembrane region" description="Helical" evidence="7">
    <location>
        <begin position="185"/>
        <end position="207"/>
    </location>
</feature>
<dbReference type="PROSITE" id="PS50850">
    <property type="entry name" value="MFS"/>
    <property type="match status" value="1"/>
</dbReference>
<evidence type="ECO:0000313" key="9">
    <source>
        <dbReference type="Proteomes" id="UP000515162"/>
    </source>
</evidence>
<dbReference type="InterPro" id="IPR005829">
    <property type="entry name" value="Sugar_transporter_CS"/>
</dbReference>
<keyword evidence="5 7" id="KW-1133">Transmembrane helix</keyword>
<dbReference type="InterPro" id="IPR005828">
    <property type="entry name" value="MFS_sugar_transport-like"/>
</dbReference>
<name>A0A6P8K0K9_DROMA</name>
<comment type="subcellular location">
    <subcellularLocation>
        <location evidence="1">Membrane</location>
        <topology evidence="1">Multi-pass membrane protein</topology>
    </subcellularLocation>
</comment>
<reference evidence="10" key="1">
    <citation type="submission" date="2025-08" db="UniProtKB">
        <authorList>
            <consortium name="RefSeq"/>
        </authorList>
    </citation>
    <scope>IDENTIFICATION</scope>
    <source>
        <strain evidence="10">Mau12</strain>
        <tissue evidence="10">Whole Body</tissue>
    </source>
</reference>
<evidence type="ECO:0000256" key="3">
    <source>
        <dbReference type="ARBA" id="ARBA00022448"/>
    </source>
</evidence>
<evidence type="ECO:0000256" key="4">
    <source>
        <dbReference type="ARBA" id="ARBA00022692"/>
    </source>
</evidence>
<dbReference type="Pfam" id="PF00083">
    <property type="entry name" value="Sugar_tr"/>
    <property type="match status" value="1"/>
</dbReference>
<feature type="transmembrane region" description="Helical" evidence="7">
    <location>
        <begin position="352"/>
        <end position="369"/>
    </location>
</feature>
<dbReference type="GO" id="GO:0022857">
    <property type="term" value="F:transmembrane transporter activity"/>
    <property type="evidence" value="ECO:0007669"/>
    <property type="project" value="InterPro"/>
</dbReference>
<protein>
    <submittedName>
        <fullName evidence="10">Synaptic vesicle 2-related protein</fullName>
    </submittedName>
</protein>
<feature type="transmembrane region" description="Helical" evidence="7">
    <location>
        <begin position="436"/>
        <end position="458"/>
    </location>
</feature>
<feature type="transmembrane region" description="Helical" evidence="7">
    <location>
        <begin position="464"/>
        <end position="482"/>
    </location>
</feature>
<evidence type="ECO:0000256" key="7">
    <source>
        <dbReference type="SAM" id="Phobius"/>
    </source>
</evidence>
<dbReference type="Gene3D" id="1.20.1250.20">
    <property type="entry name" value="MFS general substrate transporter like domains"/>
    <property type="match status" value="1"/>
</dbReference>
<dbReference type="GeneID" id="117139711"/>
<dbReference type="PANTHER" id="PTHR23511">
    <property type="entry name" value="SYNAPTIC VESICLE GLYCOPROTEIN 2"/>
    <property type="match status" value="1"/>
</dbReference>
<feature type="transmembrane region" description="Helical" evidence="7">
    <location>
        <begin position="376"/>
        <end position="395"/>
    </location>
</feature>
<keyword evidence="9" id="KW-1185">Reference proteome</keyword>
<keyword evidence="3" id="KW-0813">Transport</keyword>
<dbReference type="PROSITE" id="PS00216">
    <property type="entry name" value="SUGAR_TRANSPORT_1"/>
    <property type="match status" value="1"/>
</dbReference>
<feature type="transmembrane region" description="Helical" evidence="7">
    <location>
        <begin position="155"/>
        <end position="173"/>
    </location>
</feature>
<dbReference type="Proteomes" id="UP000515162">
    <property type="component" value="Chromosome 3L"/>
</dbReference>
<dbReference type="SUPFAM" id="SSF103473">
    <property type="entry name" value="MFS general substrate transporter"/>
    <property type="match status" value="1"/>
</dbReference>
<feature type="domain" description="Major facilitator superfamily (MFS) profile" evidence="8">
    <location>
        <begin position="19"/>
        <end position="488"/>
    </location>
</feature>
<dbReference type="PANTHER" id="PTHR23511:SF37">
    <property type="entry name" value="MAJOR FACILITATOR SUPERFAMILY (MFS) PROFILE DOMAIN-CONTAINING PROTEIN-RELATED"/>
    <property type="match status" value="1"/>
</dbReference>
<gene>
    <name evidence="10" type="primary">LOC117139711</name>
</gene>
<feature type="transmembrane region" description="Helical" evidence="7">
    <location>
        <begin position="112"/>
        <end position="134"/>
    </location>
</feature>
<feature type="transmembrane region" description="Helical" evidence="7">
    <location>
        <begin position="275"/>
        <end position="299"/>
    </location>
</feature>
<comment type="similarity">
    <text evidence="2">Belongs to the major facilitator superfamily.</text>
</comment>
<feature type="transmembrane region" description="Helical" evidence="7">
    <location>
        <begin position="12"/>
        <end position="32"/>
    </location>
</feature>
<sequence length="489" mass="54415">MPAMDVDTALSTIGYGFGQVIIFMVSFFIYMYSVTESMTAGYLVVLTSCEFDTSHKEKTLLANSLLAGMVASGLFIGFLADRYGRKFVIRLALVGALSFSVISAFMPDLYSLSVLRMIVGTFLSAVASLQVGFLGEFHAIKWRPITVAICSQSQGLALIYCPLVGMAILPNNFNVDISSSYNLRVWRFLMMFFMIPGWLALVGICLVPETPHFLMSVNKPDQALLALKWICRMNRKKWEDVDITLSAETSSSTDQGGFWKTVWYEYKLLFSKPHVFKFFICLFLIFGIFFTSIGLGIWFPVIRNMDNSGSNRLCDLVNNNPTFTNREGDDTNSTDSESSKCNDEMTNLIDPVYYGLTYIACFILASVLVHCMTRKYVIALHILISMVLGISLNIMKQSTVVLIFFVLMMVLPGVLIPLATSVLVDCLPVNLRGKALCMVRSLARFGGVLGSTMIGLFIRVTCDVTFNIFNLCLAICVVLAVFQPKDIVT</sequence>
<evidence type="ECO:0000256" key="5">
    <source>
        <dbReference type="ARBA" id="ARBA00022989"/>
    </source>
</evidence>
<evidence type="ECO:0000259" key="8">
    <source>
        <dbReference type="PROSITE" id="PS50850"/>
    </source>
</evidence>
<organism evidence="9 10">
    <name type="scientific">Drosophila mauritiana</name>
    <name type="common">Fruit fly</name>
    <dbReference type="NCBI Taxonomy" id="7226"/>
    <lineage>
        <taxon>Eukaryota</taxon>
        <taxon>Metazoa</taxon>
        <taxon>Ecdysozoa</taxon>
        <taxon>Arthropoda</taxon>
        <taxon>Hexapoda</taxon>
        <taxon>Insecta</taxon>
        <taxon>Pterygota</taxon>
        <taxon>Neoptera</taxon>
        <taxon>Endopterygota</taxon>
        <taxon>Diptera</taxon>
        <taxon>Brachycera</taxon>
        <taxon>Muscomorpha</taxon>
        <taxon>Ephydroidea</taxon>
        <taxon>Drosophilidae</taxon>
        <taxon>Drosophila</taxon>
        <taxon>Sophophora</taxon>
    </lineage>
</organism>
<evidence type="ECO:0000313" key="10">
    <source>
        <dbReference type="RefSeq" id="XP_033158119.1"/>
    </source>
</evidence>
<dbReference type="AlphaFoldDB" id="A0A6P8K0K9"/>
<feature type="transmembrane region" description="Helical" evidence="7">
    <location>
        <begin position="60"/>
        <end position="80"/>
    </location>
</feature>
<dbReference type="InterPro" id="IPR020846">
    <property type="entry name" value="MFS_dom"/>
</dbReference>
<keyword evidence="4 7" id="KW-0812">Transmembrane</keyword>
<proteinExistence type="inferred from homology"/>
<feature type="transmembrane region" description="Helical" evidence="7">
    <location>
        <begin position="87"/>
        <end position="106"/>
    </location>
</feature>
<evidence type="ECO:0000256" key="1">
    <source>
        <dbReference type="ARBA" id="ARBA00004141"/>
    </source>
</evidence>